<dbReference type="STRING" id="1927124.BST13_34395"/>
<evidence type="ECO:0000313" key="1">
    <source>
        <dbReference type="EMBL" id="ORA24153.1"/>
    </source>
</evidence>
<comment type="caution">
    <text evidence="1">The sequence shown here is derived from an EMBL/GenBank/DDBJ whole genome shotgun (WGS) entry which is preliminary data.</text>
</comment>
<evidence type="ECO:0000313" key="2">
    <source>
        <dbReference type="Proteomes" id="UP000192448"/>
    </source>
</evidence>
<sequence length="738" mass="78206">MTATMTGDHVDFGVAYGTTETSWHQVEDLPTPVTVTAVASQGFGVVRVDRRTVMVPIPRDEWPPEWTMPGHHPPNPLPKVPDVTDTDVDAAIPATVGGNTPLIYIVSAGTDPTPPCVQVTGSLTVTDEAGQVLRTWQLSYVKGPDITLDRSPITVRQGEAFEVGFQARSASGQPQHFILEAPGWGSAAVDIPPNTTVTGKLFLTVPTDVAVGTTAMPVTTVPFVLKGVIAGATADGTTIPATIDVTVTHAQASVIVVGSPVISAAPGTTVPVTVDLSLNQTTSNTTIVVEPYSSPFANIPGHTFELNNSDWVQNGIPFVRHTRNLDASGTLRGQINLLIPPDTAGCAQDTTVRVKWSAYDGEQQGEVDLAVTVPYPEITFDAPIVSGGLAALGGHIWVTLHGDGTVEWKGHAHDSGADGYDFTVNAVVPGPAGVAVALTHSGHVGGTVTTGARDHDWDEQYPNGFVRDSWPILVKAQLQTDLEYTSDIGEAFESLLDWALKSAFDGAFPGGGAIIFVGTELGSLFTTGSLVPGARIVGPVLWLAGPSNTLFAMTADAIAKVGSSEREVHQAEYDWANNEVFGGALPPRDTLRITDTVGAGDRAFTFPRYDGATVLNLRPDGFAAIYDGESGATPNAYLQHTFLHELVHACQIAHSHNLSYLTSALAASGSYAYGPPGPDYSSFNFEQQAQIVSDWWLGQNTATSNTSGNQSTVAKDKNSPYFRYVLDARLGRFGWENW</sequence>
<dbReference type="EMBL" id="MVHF01000058">
    <property type="protein sequence ID" value="ORA24153.1"/>
    <property type="molecule type" value="Genomic_DNA"/>
</dbReference>
<protein>
    <submittedName>
        <fullName evidence="1">Uncharacterized protein</fullName>
    </submittedName>
</protein>
<gene>
    <name evidence="1" type="ORF">BST13_34395</name>
</gene>
<accession>A0A1X0A240</accession>
<proteinExistence type="predicted"/>
<organism evidence="1 2">
    <name type="scientific">Mycobacterium aquaticum</name>
    <dbReference type="NCBI Taxonomy" id="1927124"/>
    <lineage>
        <taxon>Bacteria</taxon>
        <taxon>Bacillati</taxon>
        <taxon>Actinomycetota</taxon>
        <taxon>Actinomycetes</taxon>
        <taxon>Mycobacteriales</taxon>
        <taxon>Mycobacteriaceae</taxon>
        <taxon>Mycobacterium</taxon>
    </lineage>
</organism>
<dbReference type="AlphaFoldDB" id="A0A1X0A240"/>
<dbReference type="Proteomes" id="UP000192448">
    <property type="component" value="Unassembled WGS sequence"/>
</dbReference>
<keyword evidence="2" id="KW-1185">Reference proteome</keyword>
<name>A0A1X0A240_9MYCO</name>
<reference evidence="1 2" key="1">
    <citation type="submission" date="2017-02" db="EMBL/GenBank/DDBJ databases">
        <title>The new phylogeny of genus Mycobacterium.</title>
        <authorList>
            <person name="Tortoli E."/>
            <person name="Trovato A."/>
            <person name="Cirillo D.M."/>
        </authorList>
    </citation>
    <scope>NUCLEOTIDE SEQUENCE [LARGE SCALE GENOMIC DNA]</scope>
    <source>
        <strain evidence="1 2">RW6</strain>
    </source>
</reference>